<evidence type="ECO:0000256" key="2">
    <source>
        <dbReference type="ARBA" id="ARBA00022692"/>
    </source>
</evidence>
<feature type="transmembrane region" description="Helical" evidence="5">
    <location>
        <begin position="226"/>
        <end position="244"/>
    </location>
</feature>
<dbReference type="Pfam" id="PF02361">
    <property type="entry name" value="CbiQ"/>
    <property type="match status" value="1"/>
</dbReference>
<dbReference type="EMBL" id="LT669839">
    <property type="protein sequence ID" value="SHD77466.1"/>
    <property type="molecule type" value="Genomic_DNA"/>
</dbReference>
<proteinExistence type="predicted"/>
<sequence>MTRGFKLDPRTKLIVVLCISTLGIVAKDIFDLLIVLTLSILVAKFFKVDIIRSFKKTKRLLYMLAIIAIIQSIFSSEGEAFLSIGNFTVLSTLGLEKGLQFIMRMMIIIFSATIITTSNSREIVQGFVQWGLPYDIAFMVALGIRFLPLLTEEIKDSLTAIQLRGIEINNIPIRERVSVYSYLFTPILAGVLLKAEKLSIAMEVRGFRAYDNRTSYLVLKMSKWDYLIIFISIIFTICYIVFYFH</sequence>
<organism evidence="6 7">
    <name type="scientific">[Clostridium] ultunense Esp</name>
    <dbReference type="NCBI Taxonomy" id="1288971"/>
    <lineage>
        <taxon>Bacteria</taxon>
        <taxon>Bacillati</taxon>
        <taxon>Bacillota</taxon>
        <taxon>Tissierellia</taxon>
        <taxon>Tissierellales</taxon>
        <taxon>Tepidimicrobiaceae</taxon>
        <taxon>Schnuerera</taxon>
    </lineage>
</organism>
<keyword evidence="3 5" id="KW-1133">Transmembrane helix</keyword>
<dbReference type="OrthoDB" id="1707244at2"/>
<evidence type="ECO:0000256" key="1">
    <source>
        <dbReference type="ARBA" id="ARBA00004141"/>
    </source>
</evidence>
<evidence type="ECO:0000256" key="3">
    <source>
        <dbReference type="ARBA" id="ARBA00022989"/>
    </source>
</evidence>
<evidence type="ECO:0000256" key="5">
    <source>
        <dbReference type="SAM" id="Phobius"/>
    </source>
</evidence>
<dbReference type="HOGENOM" id="CLU_056469_2_0_9"/>
<feature type="transmembrane region" description="Helical" evidence="5">
    <location>
        <begin position="127"/>
        <end position="147"/>
    </location>
</feature>
<dbReference type="AlphaFoldDB" id="M1Z3T5"/>
<dbReference type="PANTHER" id="PTHR33514:SF13">
    <property type="entry name" value="PROTEIN ABCI12, CHLOROPLASTIC"/>
    <property type="match status" value="1"/>
</dbReference>
<gene>
    <name evidence="6" type="ORF">CUESP1_2110</name>
</gene>
<dbReference type="GO" id="GO:0005886">
    <property type="term" value="C:plasma membrane"/>
    <property type="evidence" value="ECO:0007669"/>
    <property type="project" value="UniProtKB-ARBA"/>
</dbReference>
<dbReference type="InterPro" id="IPR003339">
    <property type="entry name" value="ABC/ECF_trnsptr_transmembrane"/>
</dbReference>
<dbReference type="PANTHER" id="PTHR33514">
    <property type="entry name" value="PROTEIN ABCI12, CHLOROPLASTIC"/>
    <property type="match status" value="1"/>
</dbReference>
<dbReference type="RefSeq" id="WP_005587874.1">
    <property type="nucleotide sequence ID" value="NZ_LT669839.1"/>
</dbReference>
<reference evidence="6 7" key="1">
    <citation type="submission" date="2016-11" db="EMBL/GenBank/DDBJ databases">
        <authorList>
            <person name="Manzoor S."/>
        </authorList>
    </citation>
    <scope>NUCLEOTIDE SEQUENCE [LARGE SCALE GENOMIC DNA]</scope>
    <source>
        <strain evidence="6">Clostridium ultunense strain Esp</strain>
    </source>
</reference>
<accession>M1Z3T5</accession>
<dbReference type="Proteomes" id="UP000245423">
    <property type="component" value="Chromosome 1"/>
</dbReference>
<comment type="subcellular location">
    <subcellularLocation>
        <location evidence="1">Membrane</location>
        <topology evidence="1">Multi-pass membrane protein</topology>
    </subcellularLocation>
</comment>
<keyword evidence="4 5" id="KW-0472">Membrane</keyword>
<evidence type="ECO:0000256" key="4">
    <source>
        <dbReference type="ARBA" id="ARBA00023136"/>
    </source>
</evidence>
<dbReference type="CDD" id="cd16914">
    <property type="entry name" value="EcfT"/>
    <property type="match status" value="1"/>
</dbReference>
<protein>
    <submittedName>
        <fullName evidence="6">Putative ABC-type cobalt transport system permease component CbiQ and related transporters-like protein</fullName>
    </submittedName>
</protein>
<name>M1Z3T5_9FIRM</name>
<keyword evidence="2 5" id="KW-0812">Transmembrane</keyword>
<feature type="transmembrane region" description="Helical" evidence="5">
    <location>
        <begin position="29"/>
        <end position="48"/>
    </location>
</feature>
<feature type="transmembrane region" description="Helical" evidence="5">
    <location>
        <begin position="98"/>
        <end position="115"/>
    </location>
</feature>
<evidence type="ECO:0000313" key="6">
    <source>
        <dbReference type="EMBL" id="SHD77466.1"/>
    </source>
</evidence>
<keyword evidence="7" id="KW-1185">Reference proteome</keyword>
<feature type="transmembrane region" description="Helical" evidence="5">
    <location>
        <begin position="60"/>
        <end position="78"/>
    </location>
</feature>
<evidence type="ECO:0000313" key="7">
    <source>
        <dbReference type="Proteomes" id="UP000245423"/>
    </source>
</evidence>